<keyword evidence="5" id="KW-1185">Reference proteome</keyword>
<dbReference type="InterPro" id="IPR002701">
    <property type="entry name" value="CM_II_prokaryot"/>
</dbReference>
<accession>A0A316XCK8</accession>
<reference evidence="4 5" key="1">
    <citation type="submission" date="2018-04" db="EMBL/GenBank/DDBJ databases">
        <title>Draft Genome Sequence of Phosphate-Solubilizing Chryseobacterium sp. ISE14 that is a Biocontrol and Plant Growth-Promoting Rhizobacterium Isolated from Cucumber.</title>
        <authorList>
            <person name="Jeong J.-J."/>
            <person name="Sang M.K."/>
            <person name="Choi I.-G."/>
            <person name="Kim K.D."/>
        </authorList>
    </citation>
    <scope>NUCLEOTIDE SEQUENCE [LARGE SCALE GENOMIC DNA]</scope>
    <source>
        <strain evidence="4 5">ISE14</strain>
    </source>
</reference>
<evidence type="ECO:0000313" key="5">
    <source>
        <dbReference type="Proteomes" id="UP000236594"/>
    </source>
</evidence>
<dbReference type="PANTHER" id="PTHR38041">
    <property type="entry name" value="CHORISMATE MUTASE"/>
    <property type="match status" value="1"/>
</dbReference>
<dbReference type="Pfam" id="PF01817">
    <property type="entry name" value="CM_2"/>
    <property type="match status" value="1"/>
</dbReference>
<dbReference type="GO" id="GO:0004106">
    <property type="term" value="F:chorismate mutase activity"/>
    <property type="evidence" value="ECO:0007669"/>
    <property type="project" value="UniProtKB-EC"/>
</dbReference>
<dbReference type="Gene3D" id="1.20.59.10">
    <property type="entry name" value="Chorismate mutase"/>
    <property type="match status" value="1"/>
</dbReference>
<organism evidence="4 5">
    <name type="scientific">Chryseobacterium phosphatilyticum</name>
    <dbReference type="NCBI Taxonomy" id="475075"/>
    <lineage>
        <taxon>Bacteria</taxon>
        <taxon>Pseudomonadati</taxon>
        <taxon>Bacteroidota</taxon>
        <taxon>Flavobacteriia</taxon>
        <taxon>Flavobacteriales</taxon>
        <taxon>Weeksellaceae</taxon>
        <taxon>Chryseobacterium group</taxon>
        <taxon>Chryseobacterium</taxon>
    </lineage>
</organism>
<gene>
    <name evidence="4" type="ORF">C1631_002650</name>
</gene>
<feature type="domain" description="Chorismate mutase" evidence="3">
    <location>
        <begin position="38"/>
        <end position="129"/>
    </location>
</feature>
<dbReference type="EMBL" id="PPED02000001">
    <property type="protein sequence ID" value="PWN71542.1"/>
    <property type="molecule type" value="Genomic_DNA"/>
</dbReference>
<dbReference type="SMART" id="SM00830">
    <property type="entry name" value="CM_2"/>
    <property type="match status" value="1"/>
</dbReference>
<name>A0A316XCK8_9FLAO</name>
<proteinExistence type="predicted"/>
<dbReference type="InterPro" id="IPR051331">
    <property type="entry name" value="Chorismate_mutase-related"/>
</dbReference>
<sequence length="131" mass="15303">MFVLNIKKNIMKIPVRNMKFNIFILSISAIFLQSCKTATPIMKIESERAKIDQIDQQVVSLLSQRMNAAMTIGQIKKENKIEVTQPGRWNEVKNNLRKKAIESNVNPDMILKMYQVFYEESVKQQQDLQKK</sequence>
<dbReference type="EC" id="5.4.99.5" evidence="1"/>
<evidence type="ECO:0000256" key="1">
    <source>
        <dbReference type="ARBA" id="ARBA00012404"/>
    </source>
</evidence>
<dbReference type="GO" id="GO:0009697">
    <property type="term" value="P:salicylic acid biosynthetic process"/>
    <property type="evidence" value="ECO:0007669"/>
    <property type="project" value="TreeGrafter"/>
</dbReference>
<dbReference type="Proteomes" id="UP000236594">
    <property type="component" value="Unassembled WGS sequence"/>
</dbReference>
<dbReference type="AlphaFoldDB" id="A0A316XCK8"/>
<evidence type="ECO:0000313" key="4">
    <source>
        <dbReference type="EMBL" id="PWN71542.1"/>
    </source>
</evidence>
<evidence type="ECO:0000256" key="2">
    <source>
        <dbReference type="ARBA" id="ARBA00023235"/>
    </source>
</evidence>
<dbReference type="GO" id="GO:0046417">
    <property type="term" value="P:chorismate metabolic process"/>
    <property type="evidence" value="ECO:0007669"/>
    <property type="project" value="InterPro"/>
</dbReference>
<comment type="caution">
    <text evidence="4">The sequence shown here is derived from an EMBL/GenBank/DDBJ whole genome shotgun (WGS) entry which is preliminary data.</text>
</comment>
<dbReference type="InterPro" id="IPR036979">
    <property type="entry name" value="CM_dom_sf"/>
</dbReference>
<dbReference type="PROSITE" id="PS51168">
    <property type="entry name" value="CHORISMATE_MUT_2"/>
    <property type="match status" value="1"/>
</dbReference>
<dbReference type="PANTHER" id="PTHR38041:SF1">
    <property type="entry name" value="CHORISMATE MUTASE"/>
    <property type="match status" value="1"/>
</dbReference>
<keyword evidence="2" id="KW-0413">Isomerase</keyword>
<dbReference type="SUPFAM" id="SSF48600">
    <property type="entry name" value="Chorismate mutase II"/>
    <property type="match status" value="1"/>
</dbReference>
<evidence type="ECO:0000259" key="3">
    <source>
        <dbReference type="PROSITE" id="PS51168"/>
    </source>
</evidence>
<dbReference type="InterPro" id="IPR036263">
    <property type="entry name" value="Chorismate_II_sf"/>
</dbReference>
<dbReference type="PROSITE" id="PS51257">
    <property type="entry name" value="PROKAR_LIPOPROTEIN"/>
    <property type="match status" value="1"/>
</dbReference>
<protein>
    <recommendedName>
        <fullName evidence="1">chorismate mutase</fullName>
        <ecNumber evidence="1">5.4.99.5</ecNumber>
    </recommendedName>
</protein>